<comment type="caution">
    <text evidence="7">The sequence shown here is derived from an EMBL/GenBank/DDBJ whole genome shotgun (WGS) entry which is preliminary data.</text>
</comment>
<gene>
    <name evidence="7" type="primary">murG_2</name>
    <name evidence="7" type="ORF">SPDO_15920</name>
</gene>
<evidence type="ECO:0000313" key="7">
    <source>
        <dbReference type="EMBL" id="OWK31582.1"/>
    </source>
</evidence>
<dbReference type="Gene3D" id="3.40.50.2000">
    <property type="entry name" value="Glycogen Phosphorylase B"/>
    <property type="match status" value="2"/>
</dbReference>
<evidence type="ECO:0000256" key="4">
    <source>
        <dbReference type="ARBA" id="ARBA00022679"/>
    </source>
</evidence>
<dbReference type="GO" id="GO:0006488">
    <property type="term" value="P:dolichol-linked oligosaccharide biosynthetic process"/>
    <property type="evidence" value="ECO:0007669"/>
    <property type="project" value="InterPro"/>
</dbReference>
<evidence type="ECO:0000256" key="5">
    <source>
        <dbReference type="ARBA" id="ARBA00022824"/>
    </source>
</evidence>
<dbReference type="Proteomes" id="UP000197290">
    <property type="component" value="Unassembled WGS sequence"/>
</dbReference>
<feature type="domain" description="Glycosyl transferase family 28 C-terminal" evidence="6">
    <location>
        <begin position="200"/>
        <end position="339"/>
    </location>
</feature>
<dbReference type="InterPro" id="IPR007235">
    <property type="entry name" value="Glyco_trans_28_C"/>
</dbReference>
<evidence type="ECO:0000256" key="2">
    <source>
        <dbReference type="ARBA" id="ARBA00006962"/>
    </source>
</evidence>
<keyword evidence="3 7" id="KW-0328">Glycosyltransferase</keyword>
<evidence type="ECO:0000256" key="3">
    <source>
        <dbReference type="ARBA" id="ARBA00022676"/>
    </source>
</evidence>
<keyword evidence="5" id="KW-0256">Endoplasmic reticulum</keyword>
<reference evidence="7 8" key="1">
    <citation type="submission" date="2017-03" db="EMBL/GenBank/DDBJ databases">
        <title>Genome sequence of Sphingomonas dokdonensis DSM 21029.</title>
        <authorList>
            <person name="Poehlein A."/>
            <person name="Wuebbeler J.H."/>
            <person name="Steinbuechel A."/>
            <person name="Daniel R."/>
        </authorList>
    </citation>
    <scope>NUCLEOTIDE SEQUENCE [LARGE SCALE GENOMIC DNA]</scope>
    <source>
        <strain evidence="7 8">DSM 21029</strain>
    </source>
</reference>
<keyword evidence="8" id="KW-1185">Reference proteome</keyword>
<keyword evidence="4 7" id="KW-0808">Transferase</keyword>
<dbReference type="InterPro" id="IPR039042">
    <property type="entry name" value="Alg13-like"/>
</dbReference>
<dbReference type="SUPFAM" id="SSF53756">
    <property type="entry name" value="UDP-Glycosyltransferase/glycogen phosphorylase"/>
    <property type="match status" value="1"/>
</dbReference>
<dbReference type="AlphaFoldDB" id="A0A245ZPC8"/>
<evidence type="ECO:0000313" key="8">
    <source>
        <dbReference type="Proteomes" id="UP000197290"/>
    </source>
</evidence>
<dbReference type="PANTHER" id="PTHR12867">
    <property type="entry name" value="GLYCOSYL TRANSFERASE-RELATED"/>
    <property type="match status" value="1"/>
</dbReference>
<name>A0A245ZPC8_9SPHN</name>
<organism evidence="7 8">
    <name type="scientific">Sphingomonas dokdonensis</name>
    <dbReference type="NCBI Taxonomy" id="344880"/>
    <lineage>
        <taxon>Bacteria</taxon>
        <taxon>Pseudomonadati</taxon>
        <taxon>Pseudomonadota</taxon>
        <taxon>Alphaproteobacteria</taxon>
        <taxon>Sphingomonadales</taxon>
        <taxon>Sphingomonadaceae</taxon>
        <taxon>Sphingomonas</taxon>
    </lineage>
</organism>
<dbReference type="GO" id="GO:0016758">
    <property type="term" value="F:hexosyltransferase activity"/>
    <property type="evidence" value="ECO:0007669"/>
    <property type="project" value="InterPro"/>
</dbReference>
<sequence>MPRSRAAFDALSSFGAQKRVLFGRTRGRPLRLALCASGGGHVRQVLDLESVWRGHDFFFVTEDLALGRSIAQKHATSFVAHYALGQARLGAPLRMLFAAIRNLWQSFLIIMRQRPDVVLTTGAGSMFFVLFFARLSGARIVLIDSFARFRAPSAFARIAGPLAHVRVSQSAASADLWGATETFDPLRMLDGQRPAKEPLVFATVGATLPFDRLVRMVEDAKRQGLLPERVILQVGETTYMPGAVDEVHASLPFDAVQDILRRADIVICHGGTGSLITALQNGCRVIAVPRLFALGEHYDDHQLEVTSAFAERGLLAVVDQQQDFATALAKVRAQDPVMATTEPAALRRYLAALLTRWSRPTGGYAPALTPEAQRGS</sequence>
<dbReference type="EC" id="2.4.1.227" evidence="7"/>
<dbReference type="PANTHER" id="PTHR12867:SF6">
    <property type="entry name" value="N-ACETYLGLUCOSAMINYLDIPHOSPHODOLICHOL N-ACETYLGLUCOSAMINYLTRANSFERASE"/>
    <property type="match status" value="1"/>
</dbReference>
<proteinExistence type="inferred from homology"/>
<dbReference type="NCBIfam" id="NF046028">
    <property type="entry name" value="GluronsyltaseWelK"/>
    <property type="match status" value="1"/>
</dbReference>
<dbReference type="EMBL" id="NBBI01000002">
    <property type="protein sequence ID" value="OWK31582.1"/>
    <property type="molecule type" value="Genomic_DNA"/>
</dbReference>
<comment type="subcellular location">
    <subcellularLocation>
        <location evidence="1">Endoplasmic reticulum</location>
    </subcellularLocation>
</comment>
<protein>
    <submittedName>
        <fullName evidence="7">UDP-N-acetylglucosamine transferase</fullName>
        <ecNumber evidence="7">2.4.1.227</ecNumber>
    </submittedName>
</protein>
<comment type="similarity">
    <text evidence="2">Belongs to the glycosyltransferase 28 family.</text>
</comment>
<evidence type="ECO:0000259" key="6">
    <source>
        <dbReference type="Pfam" id="PF04101"/>
    </source>
</evidence>
<evidence type="ECO:0000256" key="1">
    <source>
        <dbReference type="ARBA" id="ARBA00004240"/>
    </source>
</evidence>
<accession>A0A245ZPC8</accession>
<dbReference type="Pfam" id="PF04101">
    <property type="entry name" value="Glyco_tran_28_C"/>
    <property type="match status" value="1"/>
</dbReference>